<dbReference type="SUPFAM" id="SSF55874">
    <property type="entry name" value="ATPase domain of HSP90 chaperone/DNA topoisomerase II/histidine kinase"/>
    <property type="match status" value="1"/>
</dbReference>
<gene>
    <name evidence="1" type="ORF">GCM10011583_40340</name>
</gene>
<evidence type="ECO:0008006" key="3">
    <source>
        <dbReference type="Google" id="ProtNLM"/>
    </source>
</evidence>
<organism evidence="1 2">
    <name type="scientific">Streptomyces camponoticapitis</name>
    <dbReference type="NCBI Taxonomy" id="1616125"/>
    <lineage>
        <taxon>Bacteria</taxon>
        <taxon>Bacillati</taxon>
        <taxon>Actinomycetota</taxon>
        <taxon>Actinomycetes</taxon>
        <taxon>Kitasatosporales</taxon>
        <taxon>Streptomycetaceae</taxon>
        <taxon>Streptomyces</taxon>
    </lineage>
</organism>
<protein>
    <recommendedName>
        <fullName evidence="3">ATP-binding protein</fullName>
    </recommendedName>
</protein>
<evidence type="ECO:0000313" key="2">
    <source>
        <dbReference type="Proteomes" id="UP000660265"/>
    </source>
</evidence>
<dbReference type="RefSeq" id="WP_189108884.1">
    <property type="nucleotide sequence ID" value="NZ_BMMV01000012.1"/>
</dbReference>
<dbReference type="EMBL" id="BMMV01000012">
    <property type="protein sequence ID" value="GGK04505.1"/>
    <property type="molecule type" value="Genomic_DNA"/>
</dbReference>
<dbReference type="Gene3D" id="3.30.565.10">
    <property type="entry name" value="Histidine kinase-like ATPase, C-terminal domain"/>
    <property type="match status" value="1"/>
</dbReference>
<proteinExistence type="predicted"/>
<dbReference type="Proteomes" id="UP000660265">
    <property type="component" value="Unassembled WGS sequence"/>
</dbReference>
<dbReference type="Pfam" id="PF13589">
    <property type="entry name" value="HATPase_c_3"/>
    <property type="match status" value="1"/>
</dbReference>
<dbReference type="InterPro" id="IPR036890">
    <property type="entry name" value="HATPase_C_sf"/>
</dbReference>
<reference evidence="2" key="1">
    <citation type="journal article" date="2019" name="Int. J. Syst. Evol. Microbiol.">
        <title>The Global Catalogue of Microorganisms (GCM) 10K type strain sequencing project: providing services to taxonomists for standard genome sequencing and annotation.</title>
        <authorList>
            <consortium name="The Broad Institute Genomics Platform"/>
            <consortium name="The Broad Institute Genome Sequencing Center for Infectious Disease"/>
            <person name="Wu L."/>
            <person name="Ma J."/>
        </authorList>
    </citation>
    <scope>NUCLEOTIDE SEQUENCE [LARGE SCALE GENOMIC DNA]</scope>
    <source>
        <strain evidence="2">CGMCC 4.7275</strain>
    </source>
</reference>
<sequence length="519" mass="58078">MPTVTRPCDKPHDVTPNQVWQEHVPVDGTVELPPDRRALDGLGQNHSLRTALADLVDNSIDADASHVLIRFVRKHGRLRGLYVVDNGKGMTDAAINVAMTLGGRREYAEKDLGSFGIGLKAASFSNAKAVTVVSCATGHAPVGRRLEADPNKRGFHCDVVAPAFAKSELSRRWGIPWSGTGTIVRWDEVFGYPATDDPTRVEEFITRSMTEIINHLGLILHRVIEDGRIEILLDVEDVDQDLVGPRSRVDAIDPFGYTRPGKAGYPKDLLARHGDLQVAFKCHIWPPQSRMLEFSLVTGAEKHQGLFFYRRGRLLQAGGSWDGVSVATRERQLARVEVDIDGLPHSLLAMNPEKSRVQVGPDFAAVAASAVADNGTAFADYLADAEERFRESRKRRRARKSMIPPGKGFAPQLKRAIRDEIPLQDHQVPITMRWTRFDRADRDDFFRVDRAERVLWLNERFRPPAKSRRGSNDAALLKSLLYLLMEQAFTGEYLGVRDRDNIELWQEILSMAAKVDVGE</sequence>
<keyword evidence="2" id="KW-1185">Reference proteome</keyword>
<accession>A0ABQ2EBN7</accession>
<evidence type="ECO:0000313" key="1">
    <source>
        <dbReference type="EMBL" id="GGK04505.1"/>
    </source>
</evidence>
<comment type="caution">
    <text evidence="1">The sequence shown here is derived from an EMBL/GenBank/DDBJ whole genome shotgun (WGS) entry which is preliminary data.</text>
</comment>
<name>A0ABQ2EBN7_9ACTN</name>